<keyword evidence="3" id="KW-1185">Reference proteome</keyword>
<feature type="region of interest" description="Disordered" evidence="1">
    <location>
        <begin position="156"/>
        <end position="223"/>
    </location>
</feature>
<dbReference type="AlphaFoldDB" id="A0A1R3G561"/>
<reference evidence="2 3" key="1">
    <citation type="submission" date="2013-09" db="EMBL/GenBank/DDBJ databases">
        <title>Corchorus capsularis genome sequencing.</title>
        <authorList>
            <person name="Alam M."/>
            <person name="Haque M.S."/>
            <person name="Islam M.S."/>
            <person name="Emdad E.M."/>
            <person name="Islam M.M."/>
            <person name="Ahmed B."/>
            <person name="Halim A."/>
            <person name="Hossen Q.M.M."/>
            <person name="Hossain M.Z."/>
            <person name="Ahmed R."/>
            <person name="Khan M.M."/>
            <person name="Islam R."/>
            <person name="Rashid M.M."/>
            <person name="Khan S.A."/>
            <person name="Rahman M.S."/>
            <person name="Alam M."/>
        </authorList>
    </citation>
    <scope>NUCLEOTIDE SEQUENCE [LARGE SCALE GENOMIC DNA]</scope>
    <source>
        <strain evidence="3">cv. CVL-1</strain>
        <tissue evidence="2">Whole seedling</tissue>
    </source>
</reference>
<accession>A0A1R3G561</accession>
<evidence type="ECO:0000313" key="2">
    <source>
        <dbReference type="EMBL" id="OMO53223.1"/>
    </source>
</evidence>
<evidence type="ECO:0000256" key="1">
    <source>
        <dbReference type="SAM" id="MobiDB-lite"/>
    </source>
</evidence>
<feature type="compositionally biased region" description="Basic and acidic residues" evidence="1">
    <location>
        <begin position="188"/>
        <end position="200"/>
    </location>
</feature>
<name>A0A1R3G561_COCAP</name>
<sequence length="223" mass="25248">MRQGLIMDMKNTMEIMARMIKGCKEAWTSLKERMESQFTKKMPFDPLKMPLDPMTRARAKKFKDALTGLVRAHLEDLKTIEDVWSKNIPSILCLLQSILRIFQSIPSYAPYLKSMNLKPFIVCSIAGLIEGLKPANEGRLLSEDCRHTSIEVWTREQGISDESTRKPSSDAPKAYHGRNDAPRTYYGLEDKHGEHGKDDQGLQGSVDKLKGEDGIAIHQEDAI</sequence>
<dbReference type="Proteomes" id="UP000188268">
    <property type="component" value="Unassembled WGS sequence"/>
</dbReference>
<evidence type="ECO:0000313" key="3">
    <source>
        <dbReference type="Proteomes" id="UP000188268"/>
    </source>
</evidence>
<dbReference type="EMBL" id="AWWV01015252">
    <property type="protein sequence ID" value="OMO53223.1"/>
    <property type="molecule type" value="Genomic_DNA"/>
</dbReference>
<comment type="caution">
    <text evidence="2">The sequence shown here is derived from an EMBL/GenBank/DDBJ whole genome shotgun (WGS) entry which is preliminary data.</text>
</comment>
<gene>
    <name evidence="2" type="ORF">CCACVL1_28797</name>
</gene>
<protein>
    <submittedName>
        <fullName evidence="2">Uncharacterized protein</fullName>
    </submittedName>
</protein>
<feature type="compositionally biased region" description="Basic and acidic residues" evidence="1">
    <location>
        <begin position="207"/>
        <end position="223"/>
    </location>
</feature>
<dbReference type="Gramene" id="OMO53223">
    <property type="protein sequence ID" value="OMO53223"/>
    <property type="gene ID" value="CCACVL1_28797"/>
</dbReference>
<organism evidence="2 3">
    <name type="scientific">Corchorus capsularis</name>
    <name type="common">Jute</name>
    <dbReference type="NCBI Taxonomy" id="210143"/>
    <lineage>
        <taxon>Eukaryota</taxon>
        <taxon>Viridiplantae</taxon>
        <taxon>Streptophyta</taxon>
        <taxon>Embryophyta</taxon>
        <taxon>Tracheophyta</taxon>
        <taxon>Spermatophyta</taxon>
        <taxon>Magnoliopsida</taxon>
        <taxon>eudicotyledons</taxon>
        <taxon>Gunneridae</taxon>
        <taxon>Pentapetalae</taxon>
        <taxon>rosids</taxon>
        <taxon>malvids</taxon>
        <taxon>Malvales</taxon>
        <taxon>Malvaceae</taxon>
        <taxon>Grewioideae</taxon>
        <taxon>Apeibeae</taxon>
        <taxon>Corchorus</taxon>
    </lineage>
</organism>
<proteinExistence type="predicted"/>
<dbReference type="OrthoDB" id="912587at2759"/>